<evidence type="ECO:0000313" key="2">
    <source>
        <dbReference type="EnsemblMetazoa" id="CJA39594.1"/>
    </source>
</evidence>
<keyword evidence="3" id="KW-1185">Reference proteome</keyword>
<accession>A0A8R1ENK2</accession>
<dbReference type="InterPro" id="IPR008906">
    <property type="entry name" value="HATC_C_dom"/>
</dbReference>
<organism evidence="2 3">
    <name type="scientific">Caenorhabditis japonica</name>
    <dbReference type="NCBI Taxonomy" id="281687"/>
    <lineage>
        <taxon>Eukaryota</taxon>
        <taxon>Metazoa</taxon>
        <taxon>Ecdysozoa</taxon>
        <taxon>Nematoda</taxon>
        <taxon>Chromadorea</taxon>
        <taxon>Rhabditida</taxon>
        <taxon>Rhabditina</taxon>
        <taxon>Rhabditomorpha</taxon>
        <taxon>Rhabditoidea</taxon>
        <taxon>Rhabditidae</taxon>
        <taxon>Peloderinae</taxon>
        <taxon>Caenorhabditis</taxon>
    </lineage>
</organism>
<dbReference type="PANTHER" id="PTHR37432">
    <property type="entry name" value="PROTEIN CBG21304"/>
    <property type="match status" value="1"/>
</dbReference>
<dbReference type="GO" id="GO:0046983">
    <property type="term" value="F:protein dimerization activity"/>
    <property type="evidence" value="ECO:0007669"/>
    <property type="project" value="InterPro"/>
</dbReference>
<protein>
    <submittedName>
        <fullName evidence="2">Dimer_Tnp_hAT domain-containing protein</fullName>
    </submittedName>
</protein>
<feature type="domain" description="HAT C-terminal dimerisation" evidence="1">
    <location>
        <begin position="384"/>
        <end position="462"/>
    </location>
</feature>
<sequence length="470" mass="54907">MEAFRMPSQEWLRKRAESDGQKIFEKIAQEITNPIKRNECCLVLDFGKKVYNFLSVFVVFLSRREETINFNVRPFMFMPTFEQKTTERIVEYIVEGGERMGLTREDVLKMSVVGDGAANIRKLGDYFKSYTLCSCHSLQKAAERVLDPLEECLINFSSTEISHLEEVNSLVDECSDLATTLRRNRIHHKLPKLPVAYCQTRWMTFVNCCQDIIDLFPQIEMIDNARVDRLREKIRPKLPQLITAVQILKLFEIPLKIFEKTEMRIHEVGPWLFKLQKTFQDKHEQGKKFHNYTLEVVAKSAKVSIDHYIKKTISPPHLLASILCPGMRNLSWFPPDYKKMALELIERGIQNIDVDEPDLTNNENDDPARELYDEPPPTPTCHLELQDYRTSVFTPLDTSIPPIQFWNKHKNRFPRLSKLAARVYCLVASESICERSFSALNRIFRNDRQCLDPELVEILMVSFLYLNSMK</sequence>
<dbReference type="EnsemblMetazoa" id="CJA39594.1">
    <property type="protein sequence ID" value="CJA39594.1"/>
    <property type="gene ID" value="WBGene00215441"/>
</dbReference>
<dbReference type="Proteomes" id="UP000005237">
    <property type="component" value="Unassembled WGS sequence"/>
</dbReference>
<dbReference type="AlphaFoldDB" id="A0A8R1ENK2"/>
<dbReference type="PANTHER" id="PTHR37432:SF1">
    <property type="entry name" value="HAT C-TERMINAL DIMERISATION DOMAIN-CONTAINING PROTEIN-RELATED"/>
    <property type="match status" value="1"/>
</dbReference>
<proteinExistence type="predicted"/>
<evidence type="ECO:0000313" key="3">
    <source>
        <dbReference type="Proteomes" id="UP000005237"/>
    </source>
</evidence>
<name>A0A8R1ENK2_CAEJA</name>
<reference evidence="2" key="2">
    <citation type="submission" date="2022-06" db="UniProtKB">
        <authorList>
            <consortium name="EnsemblMetazoa"/>
        </authorList>
    </citation>
    <scope>IDENTIFICATION</scope>
    <source>
        <strain evidence="2">DF5081</strain>
    </source>
</reference>
<evidence type="ECO:0000259" key="1">
    <source>
        <dbReference type="Pfam" id="PF05699"/>
    </source>
</evidence>
<dbReference type="InterPro" id="IPR012337">
    <property type="entry name" value="RNaseH-like_sf"/>
</dbReference>
<dbReference type="SUPFAM" id="SSF53098">
    <property type="entry name" value="Ribonuclease H-like"/>
    <property type="match status" value="1"/>
</dbReference>
<reference evidence="3" key="1">
    <citation type="submission" date="2010-08" db="EMBL/GenBank/DDBJ databases">
        <authorList>
            <consortium name="Caenorhabditis japonica Sequencing Consortium"/>
            <person name="Wilson R.K."/>
        </authorList>
    </citation>
    <scope>NUCLEOTIDE SEQUENCE [LARGE SCALE GENOMIC DNA]</scope>
    <source>
        <strain evidence="3">DF5081</strain>
    </source>
</reference>
<dbReference type="Pfam" id="PF05699">
    <property type="entry name" value="Dimer_Tnp_hAT"/>
    <property type="match status" value="1"/>
</dbReference>